<sequence>MTGRRQIDSDVVDDADEGGELNACLLLLERLTGRSTANGEAHAGLRIESRPAPRDSKPPVHDVETDVTVYRMVETRRERGHHLEPE</sequence>
<evidence type="ECO:0000313" key="2">
    <source>
        <dbReference type="EMBL" id="GAA0936249.1"/>
    </source>
</evidence>
<keyword evidence="3" id="KW-1185">Reference proteome</keyword>
<gene>
    <name evidence="2" type="ORF">GCM10009560_44810</name>
</gene>
<dbReference type="Proteomes" id="UP001501578">
    <property type="component" value="Unassembled WGS sequence"/>
</dbReference>
<name>A0ABP4AG92_9ACTN</name>
<evidence type="ECO:0000313" key="3">
    <source>
        <dbReference type="Proteomes" id="UP001501578"/>
    </source>
</evidence>
<protein>
    <submittedName>
        <fullName evidence="2">Uncharacterized protein</fullName>
    </submittedName>
</protein>
<evidence type="ECO:0000256" key="1">
    <source>
        <dbReference type="SAM" id="MobiDB-lite"/>
    </source>
</evidence>
<comment type="caution">
    <text evidence="2">The sequence shown here is derived from an EMBL/GenBank/DDBJ whole genome shotgun (WGS) entry which is preliminary data.</text>
</comment>
<proteinExistence type="predicted"/>
<feature type="region of interest" description="Disordered" evidence="1">
    <location>
        <begin position="36"/>
        <end position="61"/>
    </location>
</feature>
<feature type="compositionally biased region" description="Basic and acidic residues" evidence="1">
    <location>
        <begin position="43"/>
        <end position="61"/>
    </location>
</feature>
<organism evidence="2 3">
    <name type="scientific">Nonomuraea longicatena</name>
    <dbReference type="NCBI Taxonomy" id="83682"/>
    <lineage>
        <taxon>Bacteria</taxon>
        <taxon>Bacillati</taxon>
        <taxon>Actinomycetota</taxon>
        <taxon>Actinomycetes</taxon>
        <taxon>Streptosporangiales</taxon>
        <taxon>Streptosporangiaceae</taxon>
        <taxon>Nonomuraea</taxon>
    </lineage>
</organism>
<dbReference type="EMBL" id="BAAAHQ010000023">
    <property type="protein sequence ID" value="GAA0936249.1"/>
    <property type="molecule type" value="Genomic_DNA"/>
</dbReference>
<accession>A0ABP4AG92</accession>
<reference evidence="3" key="1">
    <citation type="journal article" date="2019" name="Int. J. Syst. Evol. Microbiol.">
        <title>The Global Catalogue of Microorganisms (GCM) 10K type strain sequencing project: providing services to taxonomists for standard genome sequencing and annotation.</title>
        <authorList>
            <consortium name="The Broad Institute Genomics Platform"/>
            <consortium name="The Broad Institute Genome Sequencing Center for Infectious Disease"/>
            <person name="Wu L."/>
            <person name="Ma J."/>
        </authorList>
    </citation>
    <scope>NUCLEOTIDE SEQUENCE [LARGE SCALE GENOMIC DNA]</scope>
    <source>
        <strain evidence="3">JCM 11136</strain>
    </source>
</reference>